<dbReference type="EMBL" id="QJKJ01000929">
    <property type="protein sequence ID" value="RDY10027.1"/>
    <property type="molecule type" value="Genomic_DNA"/>
</dbReference>
<evidence type="ECO:0000313" key="2">
    <source>
        <dbReference type="EMBL" id="RDY10027.1"/>
    </source>
</evidence>
<feature type="compositionally biased region" description="Acidic residues" evidence="1">
    <location>
        <begin position="61"/>
        <end position="72"/>
    </location>
</feature>
<organism evidence="2 3">
    <name type="scientific">Mucuna pruriens</name>
    <name type="common">Velvet bean</name>
    <name type="synonym">Dolichos pruriens</name>
    <dbReference type="NCBI Taxonomy" id="157652"/>
    <lineage>
        <taxon>Eukaryota</taxon>
        <taxon>Viridiplantae</taxon>
        <taxon>Streptophyta</taxon>
        <taxon>Embryophyta</taxon>
        <taxon>Tracheophyta</taxon>
        <taxon>Spermatophyta</taxon>
        <taxon>Magnoliopsida</taxon>
        <taxon>eudicotyledons</taxon>
        <taxon>Gunneridae</taxon>
        <taxon>Pentapetalae</taxon>
        <taxon>rosids</taxon>
        <taxon>fabids</taxon>
        <taxon>Fabales</taxon>
        <taxon>Fabaceae</taxon>
        <taxon>Papilionoideae</taxon>
        <taxon>50 kb inversion clade</taxon>
        <taxon>NPAAA clade</taxon>
        <taxon>indigoferoid/millettioid clade</taxon>
        <taxon>Phaseoleae</taxon>
        <taxon>Mucuna</taxon>
    </lineage>
</organism>
<sequence length="109" mass="12659">MKQPGLEEVCKQTTIFWTLIKEKEQEKTRFPLDIYSEAKRRRSFGDPKRGRGMSFRIHVNEDDDNNDVDEEPSSTTNFHKLPHHMHAPNSFLGEEDKSLGVQKSIEATN</sequence>
<proteinExistence type="predicted"/>
<name>A0A371I4Q8_MUCPR</name>
<evidence type="ECO:0000256" key="1">
    <source>
        <dbReference type="SAM" id="MobiDB-lite"/>
    </source>
</evidence>
<keyword evidence="3" id="KW-1185">Reference proteome</keyword>
<dbReference type="Proteomes" id="UP000257109">
    <property type="component" value="Unassembled WGS sequence"/>
</dbReference>
<evidence type="ECO:0000313" key="3">
    <source>
        <dbReference type="Proteomes" id="UP000257109"/>
    </source>
</evidence>
<feature type="region of interest" description="Disordered" evidence="1">
    <location>
        <begin position="42"/>
        <end position="109"/>
    </location>
</feature>
<gene>
    <name evidence="2" type="ORF">CR513_05516</name>
</gene>
<protein>
    <submittedName>
        <fullName evidence="2">Uncharacterized protein</fullName>
    </submittedName>
</protein>
<comment type="caution">
    <text evidence="2">The sequence shown here is derived from an EMBL/GenBank/DDBJ whole genome shotgun (WGS) entry which is preliminary data.</text>
</comment>
<dbReference type="AlphaFoldDB" id="A0A371I4Q8"/>
<reference evidence="2" key="1">
    <citation type="submission" date="2018-05" db="EMBL/GenBank/DDBJ databases">
        <title>Draft genome of Mucuna pruriens seed.</title>
        <authorList>
            <person name="Nnadi N.E."/>
            <person name="Vos R."/>
            <person name="Hasami M.H."/>
            <person name="Devisetty U.K."/>
            <person name="Aguiy J.C."/>
        </authorList>
    </citation>
    <scope>NUCLEOTIDE SEQUENCE [LARGE SCALE GENOMIC DNA]</scope>
    <source>
        <strain evidence="2">JCA_2017</strain>
    </source>
</reference>
<accession>A0A371I4Q8</accession>
<feature type="non-terminal residue" evidence="2">
    <location>
        <position position="1"/>
    </location>
</feature>